<proteinExistence type="predicted"/>
<comment type="caution">
    <text evidence="2">The sequence shown here is derived from an EMBL/GenBank/DDBJ whole genome shotgun (WGS) entry which is preliminary data.</text>
</comment>
<dbReference type="EMBL" id="MU150236">
    <property type="protein sequence ID" value="KAF9467709.1"/>
    <property type="molecule type" value="Genomic_DNA"/>
</dbReference>
<feature type="compositionally biased region" description="Basic and acidic residues" evidence="1">
    <location>
        <begin position="15"/>
        <end position="30"/>
    </location>
</feature>
<name>A0A9P6CP73_9AGAR</name>
<evidence type="ECO:0000313" key="3">
    <source>
        <dbReference type="Proteomes" id="UP000807353"/>
    </source>
</evidence>
<feature type="compositionally biased region" description="Basic and acidic residues" evidence="1">
    <location>
        <begin position="189"/>
        <end position="199"/>
    </location>
</feature>
<dbReference type="Proteomes" id="UP000807353">
    <property type="component" value="Unassembled WGS sequence"/>
</dbReference>
<accession>A0A9P6CP73</accession>
<feature type="region of interest" description="Disordered" evidence="1">
    <location>
        <begin position="51"/>
        <end position="76"/>
    </location>
</feature>
<dbReference type="AlphaFoldDB" id="A0A9P6CP73"/>
<keyword evidence="3" id="KW-1185">Reference proteome</keyword>
<feature type="region of interest" description="Disordered" evidence="1">
    <location>
        <begin position="107"/>
        <end position="142"/>
    </location>
</feature>
<protein>
    <submittedName>
        <fullName evidence="2">Uncharacterized protein</fullName>
    </submittedName>
</protein>
<gene>
    <name evidence="2" type="ORF">BDZ94DRAFT_1248846</name>
</gene>
<evidence type="ECO:0000256" key="1">
    <source>
        <dbReference type="SAM" id="MobiDB-lite"/>
    </source>
</evidence>
<feature type="region of interest" description="Disordered" evidence="1">
    <location>
        <begin position="1"/>
        <end position="32"/>
    </location>
</feature>
<sequence length="226" mass="25347">MLSQVVSRVRRHFRRSQDRHQQPPDLRRWSDFMNPFPPVSPGGYRRYYAKHGIPEPKVPPTPASSPIEGPPSMNAPPSALTPAVPFPSQPSGHKRTRTRTLSTIPESVANSTTGTPKMRVHNLSNTSSLRRRRRRLLRTPSVERDFPVTAPIFASQEHDYISSNDSSHSHSSHADSLDTPPTTVEGAEEDHLSLLREEACPTPDDPYERSESRSSYCTARSDFSDV</sequence>
<reference evidence="2" key="1">
    <citation type="submission" date="2020-11" db="EMBL/GenBank/DDBJ databases">
        <authorList>
            <consortium name="DOE Joint Genome Institute"/>
            <person name="Ahrendt S."/>
            <person name="Riley R."/>
            <person name="Andreopoulos W."/>
            <person name="Labutti K."/>
            <person name="Pangilinan J."/>
            <person name="Ruiz-Duenas F.J."/>
            <person name="Barrasa J.M."/>
            <person name="Sanchez-Garcia M."/>
            <person name="Camarero S."/>
            <person name="Miyauchi S."/>
            <person name="Serrano A."/>
            <person name="Linde D."/>
            <person name="Babiker R."/>
            <person name="Drula E."/>
            <person name="Ayuso-Fernandez I."/>
            <person name="Pacheco R."/>
            <person name="Padilla G."/>
            <person name="Ferreira P."/>
            <person name="Barriuso J."/>
            <person name="Kellner H."/>
            <person name="Castanera R."/>
            <person name="Alfaro M."/>
            <person name="Ramirez L."/>
            <person name="Pisabarro A.G."/>
            <person name="Kuo A."/>
            <person name="Tritt A."/>
            <person name="Lipzen A."/>
            <person name="He G."/>
            <person name="Yan M."/>
            <person name="Ng V."/>
            <person name="Cullen D."/>
            <person name="Martin F."/>
            <person name="Rosso M.-N."/>
            <person name="Henrissat B."/>
            <person name="Hibbett D."/>
            <person name="Martinez A.T."/>
            <person name="Grigoriev I.V."/>
        </authorList>
    </citation>
    <scope>NUCLEOTIDE SEQUENCE</scope>
    <source>
        <strain evidence="2">CBS 247.69</strain>
    </source>
</reference>
<evidence type="ECO:0000313" key="2">
    <source>
        <dbReference type="EMBL" id="KAF9467709.1"/>
    </source>
</evidence>
<feature type="region of interest" description="Disordered" evidence="1">
    <location>
        <begin position="160"/>
        <end position="226"/>
    </location>
</feature>
<dbReference type="OrthoDB" id="3065051at2759"/>
<organism evidence="2 3">
    <name type="scientific">Collybia nuda</name>
    <dbReference type="NCBI Taxonomy" id="64659"/>
    <lineage>
        <taxon>Eukaryota</taxon>
        <taxon>Fungi</taxon>
        <taxon>Dikarya</taxon>
        <taxon>Basidiomycota</taxon>
        <taxon>Agaricomycotina</taxon>
        <taxon>Agaricomycetes</taxon>
        <taxon>Agaricomycetidae</taxon>
        <taxon>Agaricales</taxon>
        <taxon>Tricholomatineae</taxon>
        <taxon>Clitocybaceae</taxon>
        <taxon>Collybia</taxon>
    </lineage>
</organism>